<dbReference type="SUPFAM" id="SSF53335">
    <property type="entry name" value="S-adenosyl-L-methionine-dependent methyltransferases"/>
    <property type="match status" value="1"/>
</dbReference>
<sequence length="101" mass="10785">MTGLDVSPSMLAEAKANAERLDVANVEFELADDRLSNAAGQFDFVNSYITLQHIPVRRGLSILARLVERVRPGGGIHVHVSIRTDGLPHAPCGGRAITSPA</sequence>
<dbReference type="InterPro" id="IPR041698">
    <property type="entry name" value="Methyltransf_25"/>
</dbReference>
<feature type="domain" description="Methyltransferase" evidence="1">
    <location>
        <begin position="2"/>
        <end position="74"/>
    </location>
</feature>
<keyword evidence="2" id="KW-0808">Transferase</keyword>
<organism evidence="2 3">
    <name type="scientific">Sphingomonas daechungensis</name>
    <dbReference type="NCBI Taxonomy" id="1176646"/>
    <lineage>
        <taxon>Bacteria</taxon>
        <taxon>Pseudomonadati</taxon>
        <taxon>Pseudomonadota</taxon>
        <taxon>Alphaproteobacteria</taxon>
        <taxon>Sphingomonadales</taxon>
        <taxon>Sphingomonadaceae</taxon>
        <taxon>Sphingomonas</taxon>
    </lineage>
</organism>
<dbReference type="EMBL" id="CP060780">
    <property type="protein sequence ID" value="QNP43541.1"/>
    <property type="molecule type" value="Genomic_DNA"/>
</dbReference>
<reference evidence="2 3" key="1">
    <citation type="submission" date="2020-08" db="EMBL/GenBank/DDBJ databases">
        <title>Genome sequence of Sphingomonas daechungensis KACC 18115T.</title>
        <authorList>
            <person name="Hyun D.-W."/>
            <person name="Bae J.-W."/>
        </authorList>
    </citation>
    <scope>NUCLEOTIDE SEQUENCE [LARGE SCALE GENOMIC DNA]</scope>
    <source>
        <strain evidence="2 3">KACC 18115</strain>
    </source>
</reference>
<dbReference type="GO" id="GO:0032259">
    <property type="term" value="P:methylation"/>
    <property type="evidence" value="ECO:0007669"/>
    <property type="project" value="UniProtKB-KW"/>
</dbReference>
<dbReference type="Pfam" id="PF13649">
    <property type="entry name" value="Methyltransf_25"/>
    <property type="match status" value="1"/>
</dbReference>
<dbReference type="CDD" id="cd02440">
    <property type="entry name" value="AdoMet_MTases"/>
    <property type="match status" value="1"/>
</dbReference>
<proteinExistence type="predicted"/>
<keyword evidence="2" id="KW-0489">Methyltransferase</keyword>
<keyword evidence="3" id="KW-1185">Reference proteome</keyword>
<dbReference type="GO" id="GO:0008168">
    <property type="term" value="F:methyltransferase activity"/>
    <property type="evidence" value="ECO:0007669"/>
    <property type="project" value="UniProtKB-KW"/>
</dbReference>
<evidence type="ECO:0000313" key="2">
    <source>
        <dbReference type="EMBL" id="QNP43541.1"/>
    </source>
</evidence>
<dbReference type="RefSeq" id="WP_187714971.1">
    <property type="nucleotide sequence ID" value="NZ_CP060780.1"/>
</dbReference>
<evidence type="ECO:0000259" key="1">
    <source>
        <dbReference type="Pfam" id="PF13649"/>
    </source>
</evidence>
<dbReference type="Gene3D" id="3.40.50.150">
    <property type="entry name" value="Vaccinia Virus protein VP39"/>
    <property type="match status" value="1"/>
</dbReference>
<protein>
    <submittedName>
        <fullName evidence="2">Class I SAM-dependent methyltransferase</fullName>
    </submittedName>
</protein>
<dbReference type="InterPro" id="IPR029063">
    <property type="entry name" value="SAM-dependent_MTases_sf"/>
</dbReference>
<gene>
    <name evidence="2" type="ORF">H9L15_01860</name>
</gene>
<evidence type="ECO:0000313" key="3">
    <source>
        <dbReference type="Proteomes" id="UP000516134"/>
    </source>
</evidence>
<accession>A0ABX6T152</accession>
<dbReference type="Proteomes" id="UP000516134">
    <property type="component" value="Chromosome"/>
</dbReference>
<name>A0ABX6T152_9SPHN</name>